<evidence type="ECO:0000256" key="6">
    <source>
        <dbReference type="ARBA" id="ARBA00022491"/>
    </source>
</evidence>
<evidence type="ECO:0000256" key="11">
    <source>
        <dbReference type="ARBA" id="ARBA00022843"/>
    </source>
</evidence>
<evidence type="ECO:0000256" key="1">
    <source>
        <dbReference type="ARBA" id="ARBA00004123"/>
    </source>
</evidence>
<comment type="subcellular location">
    <subcellularLocation>
        <location evidence="2">Chromosome</location>
    </subcellularLocation>
    <subcellularLocation>
        <location evidence="1">Nucleus</location>
    </subcellularLocation>
</comment>
<dbReference type="PANTHER" id="PTHR17250:SF0">
    <property type="entry name" value="NEGATIVE ELONGATION FACTOR E"/>
    <property type="match status" value="1"/>
</dbReference>
<keyword evidence="13" id="KW-0805">Transcription regulation</keyword>
<keyword evidence="8" id="KW-0597">Phosphoprotein</keyword>
<dbReference type="AlphaFoldDB" id="A0AA88S9W1"/>
<evidence type="ECO:0000259" key="22">
    <source>
        <dbReference type="PROSITE" id="PS50102"/>
    </source>
</evidence>
<dbReference type="InterPro" id="IPR033102">
    <property type="entry name" value="NELFE"/>
</dbReference>
<dbReference type="Pfam" id="PF00076">
    <property type="entry name" value="RRM_1"/>
    <property type="match status" value="1"/>
</dbReference>
<evidence type="ECO:0000256" key="5">
    <source>
        <dbReference type="ARBA" id="ARBA00022454"/>
    </source>
</evidence>
<sequence length="358" mass="41532">MVVFPSSLTEEEEALQKKYAKLKKKKKALLALKKQSSTNQTNQSGLKRTLSDQPVIDTATATEQAKMLIKSGAISAIKSENKNSGFKRSRMLEIKLKDPEKGPVPAFLPFQRSVSTDEEQPESGKRAHRKSLYESFVSSSDRYRDEEDGGGMSSSRELDRDRERDRERERERETDRERDRDRDRERDRERDRDRDRGRERERERDREKERDRSRDRDRDRDWDRERDRDGPFRRSDSYPERRGVRKGNTVYVYGSGLVEDSLRSAFSQHGNIIDLSMDNPRNCAFITFEKMESADQAVAELNGSAVGDVHIKVSIARKQPMLDAATGKSVWASLAVQNSTKGSYRDKRNQVVYSEDFF</sequence>
<feature type="region of interest" description="Disordered" evidence="21">
    <location>
        <begin position="32"/>
        <end position="57"/>
    </location>
</feature>
<reference evidence="23" key="1">
    <citation type="submission" date="2023-07" db="EMBL/GenBank/DDBJ databases">
        <title>Chromosome-level Genome Assembly of Striped Snakehead (Channa striata).</title>
        <authorList>
            <person name="Liu H."/>
        </authorList>
    </citation>
    <scope>NUCLEOTIDE SEQUENCE</scope>
    <source>
        <strain evidence="23">Gz</strain>
        <tissue evidence="23">Muscle</tissue>
    </source>
</reference>
<evidence type="ECO:0000256" key="21">
    <source>
        <dbReference type="SAM" id="MobiDB-lite"/>
    </source>
</evidence>
<evidence type="ECO:0000256" key="18">
    <source>
        <dbReference type="ARBA" id="ARBA00063939"/>
    </source>
</evidence>
<keyword evidence="12 20" id="KW-0694">RNA-binding</keyword>
<keyword evidence="15" id="KW-0804">Transcription</keyword>
<comment type="function">
    <text evidence="17">Essential component of the NELF complex, a complex that negatively regulates the elongation of transcription by RNA polymerase II. The NELF complex, which acts via an association with the DSIF complex and causes transcriptional pausing, is counteracted by the P-TEFb kinase complex. Provides the strongest RNA binding activity of the NELF complex and may initially recruit the NELF complex to RNA.</text>
</comment>
<dbReference type="InterPro" id="IPR000504">
    <property type="entry name" value="RRM_dom"/>
</dbReference>
<evidence type="ECO:0000256" key="7">
    <source>
        <dbReference type="ARBA" id="ARBA00022499"/>
    </source>
</evidence>
<evidence type="ECO:0000256" key="17">
    <source>
        <dbReference type="ARBA" id="ARBA00059578"/>
    </source>
</evidence>
<dbReference type="PROSITE" id="PS50102">
    <property type="entry name" value="RRM"/>
    <property type="match status" value="1"/>
</dbReference>
<comment type="subunit">
    <text evidence="18">The NELF complex is composed of NELFA, NELFB, NELFCD and NELFE. Interacts with NELFB.</text>
</comment>
<gene>
    <name evidence="23" type="ORF">Q5P01_018503</name>
</gene>
<keyword evidence="10" id="KW-0013">ADP-ribosylation</keyword>
<proteinExistence type="inferred from homology"/>
<evidence type="ECO:0000256" key="9">
    <source>
        <dbReference type="ARBA" id="ARBA00022737"/>
    </source>
</evidence>
<dbReference type="GO" id="GO:0005694">
    <property type="term" value="C:chromosome"/>
    <property type="evidence" value="ECO:0007669"/>
    <property type="project" value="UniProtKB-SubCell"/>
</dbReference>
<evidence type="ECO:0000256" key="10">
    <source>
        <dbReference type="ARBA" id="ARBA00022765"/>
    </source>
</evidence>
<evidence type="ECO:0000256" key="2">
    <source>
        <dbReference type="ARBA" id="ARBA00004286"/>
    </source>
</evidence>
<accession>A0AA88S9W1</accession>
<evidence type="ECO:0000256" key="4">
    <source>
        <dbReference type="ARBA" id="ARBA00014464"/>
    </source>
</evidence>
<feature type="domain" description="RRM" evidence="22">
    <location>
        <begin position="248"/>
        <end position="318"/>
    </location>
</feature>
<keyword evidence="6" id="KW-0678">Repressor</keyword>
<dbReference type="InterPro" id="IPR012677">
    <property type="entry name" value="Nucleotide-bd_a/b_plait_sf"/>
</dbReference>
<dbReference type="CDD" id="cd12305">
    <property type="entry name" value="RRM_NELFE"/>
    <property type="match status" value="1"/>
</dbReference>
<keyword evidence="7" id="KW-1017">Isopeptide bond</keyword>
<evidence type="ECO:0000256" key="13">
    <source>
        <dbReference type="ARBA" id="ARBA00023015"/>
    </source>
</evidence>
<protein>
    <recommendedName>
        <fullName evidence="4">Negative elongation factor E</fullName>
    </recommendedName>
    <alternativeName>
        <fullName evidence="19">RNA-binding protein RD</fullName>
    </alternativeName>
</protein>
<dbReference type="GO" id="GO:0032021">
    <property type="term" value="C:NELF complex"/>
    <property type="evidence" value="ECO:0007669"/>
    <property type="project" value="InterPro"/>
</dbReference>
<evidence type="ECO:0000256" key="20">
    <source>
        <dbReference type="PROSITE-ProRule" id="PRU00176"/>
    </source>
</evidence>
<evidence type="ECO:0000256" key="3">
    <source>
        <dbReference type="ARBA" id="ARBA00006120"/>
    </source>
</evidence>
<comment type="similarity">
    <text evidence="3">Belongs to the RRM NELF-E family.</text>
</comment>
<evidence type="ECO:0000256" key="14">
    <source>
        <dbReference type="ARBA" id="ARBA00023054"/>
    </source>
</evidence>
<feature type="compositionally biased region" description="Basic and acidic residues" evidence="21">
    <location>
        <begin position="156"/>
        <end position="241"/>
    </location>
</feature>
<evidence type="ECO:0000256" key="16">
    <source>
        <dbReference type="ARBA" id="ARBA00023242"/>
    </source>
</evidence>
<evidence type="ECO:0000256" key="8">
    <source>
        <dbReference type="ARBA" id="ARBA00022553"/>
    </source>
</evidence>
<feature type="region of interest" description="Disordered" evidence="21">
    <location>
        <begin position="94"/>
        <end position="241"/>
    </location>
</feature>
<keyword evidence="5" id="KW-0158">Chromosome</keyword>
<dbReference type="PANTHER" id="PTHR17250">
    <property type="entry name" value="NEGATIVE ELONGATION FACTOR E"/>
    <property type="match status" value="1"/>
</dbReference>
<evidence type="ECO:0000313" key="23">
    <source>
        <dbReference type="EMBL" id="KAK2830572.1"/>
    </source>
</evidence>
<dbReference type="FunFam" id="3.30.70.330:FF:000188">
    <property type="entry name" value="Negative elongation factor complex member E"/>
    <property type="match status" value="1"/>
</dbReference>
<evidence type="ECO:0000256" key="19">
    <source>
        <dbReference type="ARBA" id="ARBA00077512"/>
    </source>
</evidence>
<dbReference type="SMART" id="SM00360">
    <property type="entry name" value="RRM"/>
    <property type="match status" value="1"/>
</dbReference>
<feature type="compositionally biased region" description="Polar residues" evidence="21">
    <location>
        <begin position="35"/>
        <end position="46"/>
    </location>
</feature>
<keyword evidence="24" id="KW-1185">Reference proteome</keyword>
<keyword evidence="9" id="KW-0677">Repeat</keyword>
<dbReference type="InterPro" id="IPR034637">
    <property type="entry name" value="NELFE_RRM"/>
</dbReference>
<dbReference type="GO" id="GO:0003723">
    <property type="term" value="F:RNA binding"/>
    <property type="evidence" value="ECO:0007669"/>
    <property type="project" value="UniProtKB-UniRule"/>
</dbReference>
<name>A0AA88S9W1_CHASR</name>
<dbReference type="EMBL" id="JAUPFM010000014">
    <property type="protein sequence ID" value="KAK2830572.1"/>
    <property type="molecule type" value="Genomic_DNA"/>
</dbReference>
<dbReference type="Proteomes" id="UP001187415">
    <property type="component" value="Unassembled WGS sequence"/>
</dbReference>
<organism evidence="23 24">
    <name type="scientific">Channa striata</name>
    <name type="common">Snakehead murrel</name>
    <name type="synonym">Ophicephalus striatus</name>
    <dbReference type="NCBI Taxonomy" id="64152"/>
    <lineage>
        <taxon>Eukaryota</taxon>
        <taxon>Metazoa</taxon>
        <taxon>Chordata</taxon>
        <taxon>Craniata</taxon>
        <taxon>Vertebrata</taxon>
        <taxon>Euteleostomi</taxon>
        <taxon>Actinopterygii</taxon>
        <taxon>Neopterygii</taxon>
        <taxon>Teleostei</taxon>
        <taxon>Neoteleostei</taxon>
        <taxon>Acanthomorphata</taxon>
        <taxon>Anabantaria</taxon>
        <taxon>Anabantiformes</taxon>
        <taxon>Channoidei</taxon>
        <taxon>Channidae</taxon>
        <taxon>Channa</taxon>
    </lineage>
</organism>
<dbReference type="InterPro" id="IPR035979">
    <property type="entry name" value="RBD_domain_sf"/>
</dbReference>
<evidence type="ECO:0000256" key="12">
    <source>
        <dbReference type="ARBA" id="ARBA00022884"/>
    </source>
</evidence>
<dbReference type="SUPFAM" id="SSF54928">
    <property type="entry name" value="RNA-binding domain, RBD"/>
    <property type="match status" value="1"/>
</dbReference>
<dbReference type="GO" id="GO:0034244">
    <property type="term" value="P:negative regulation of transcription elongation by RNA polymerase II"/>
    <property type="evidence" value="ECO:0007669"/>
    <property type="project" value="TreeGrafter"/>
</dbReference>
<evidence type="ECO:0000256" key="15">
    <source>
        <dbReference type="ARBA" id="ARBA00023163"/>
    </source>
</evidence>
<keyword evidence="11" id="KW-0832">Ubl conjugation</keyword>
<dbReference type="Gene3D" id="3.30.70.330">
    <property type="match status" value="1"/>
</dbReference>
<comment type="caution">
    <text evidence="23">The sequence shown here is derived from an EMBL/GenBank/DDBJ whole genome shotgun (WGS) entry which is preliminary data.</text>
</comment>
<evidence type="ECO:0000313" key="24">
    <source>
        <dbReference type="Proteomes" id="UP001187415"/>
    </source>
</evidence>
<keyword evidence="14" id="KW-0175">Coiled coil</keyword>
<keyword evidence="16" id="KW-0539">Nucleus</keyword>